<comment type="subcellular location">
    <subcellularLocation>
        <location evidence="1">Cell membrane</location>
        <topology evidence="1">Multi-pass membrane protein</topology>
    </subcellularLocation>
</comment>
<evidence type="ECO:0000256" key="2">
    <source>
        <dbReference type="ARBA" id="ARBA00022475"/>
    </source>
</evidence>
<dbReference type="InterPro" id="IPR001123">
    <property type="entry name" value="LeuE-type"/>
</dbReference>
<dbReference type="Proteomes" id="UP000028602">
    <property type="component" value="Unassembled WGS sequence"/>
</dbReference>
<dbReference type="Pfam" id="PF01810">
    <property type="entry name" value="LysE"/>
    <property type="match status" value="1"/>
</dbReference>
<evidence type="ECO:0000256" key="5">
    <source>
        <dbReference type="ARBA" id="ARBA00022989"/>
    </source>
</evidence>
<dbReference type="AlphaFoldDB" id="A0A085JEX8"/>
<reference evidence="8 9" key="1">
    <citation type="submission" date="2014-05" db="EMBL/GenBank/DDBJ databases">
        <title>ATOL: Assembling a taxonomically balanced genome-scale reconstruction of the evolutionary history of the Enterobacteriaceae.</title>
        <authorList>
            <person name="Plunkett G.III."/>
            <person name="Neeno-Eckwall E.C."/>
            <person name="Glasner J.D."/>
            <person name="Perna N.T."/>
        </authorList>
    </citation>
    <scope>NUCLEOTIDE SEQUENCE [LARGE SCALE GENOMIC DNA]</scope>
    <source>
        <strain evidence="8 9">ATCC 33301</strain>
    </source>
</reference>
<keyword evidence="3 7" id="KW-0812">Transmembrane</keyword>
<sequence length="127" mass="13758">MKVAGALWLLWLGATLIRSGMKARYGVLPEATEPVSLRGAWTANILNPKAIIFYLTVVSQFAGQQGGISHYLMLASVHVMVMSFWLVAVSQVLIFSAKKTNTLVLKKIINIAGGLLLIASSLHSIFC</sequence>
<evidence type="ECO:0000313" key="8">
    <source>
        <dbReference type="EMBL" id="KFD19024.1"/>
    </source>
</evidence>
<accession>A0A085JEX8</accession>
<gene>
    <name evidence="8" type="ORF">GTPT_2325</name>
</gene>
<evidence type="ECO:0008006" key="10">
    <source>
        <dbReference type="Google" id="ProtNLM"/>
    </source>
</evidence>
<name>A0A085JEX8_9GAMM</name>
<evidence type="ECO:0000256" key="3">
    <source>
        <dbReference type="ARBA" id="ARBA00022692"/>
    </source>
</evidence>
<feature type="transmembrane region" description="Helical" evidence="7">
    <location>
        <begin position="71"/>
        <end position="96"/>
    </location>
</feature>
<protein>
    <recommendedName>
        <fullName evidence="10">LysE family transporter</fullName>
    </recommendedName>
</protein>
<keyword evidence="5 7" id="KW-1133">Transmembrane helix</keyword>
<keyword evidence="2" id="KW-1003">Cell membrane</keyword>
<evidence type="ECO:0000256" key="7">
    <source>
        <dbReference type="SAM" id="Phobius"/>
    </source>
</evidence>
<evidence type="ECO:0000256" key="4">
    <source>
        <dbReference type="ARBA" id="ARBA00022970"/>
    </source>
</evidence>
<keyword evidence="9" id="KW-1185">Reference proteome</keyword>
<dbReference type="PANTHER" id="PTHR30086">
    <property type="entry name" value="ARGININE EXPORTER PROTEIN ARGO"/>
    <property type="match status" value="1"/>
</dbReference>
<dbReference type="GO" id="GO:0005886">
    <property type="term" value="C:plasma membrane"/>
    <property type="evidence" value="ECO:0007669"/>
    <property type="project" value="UniProtKB-SubCell"/>
</dbReference>
<evidence type="ECO:0000256" key="6">
    <source>
        <dbReference type="ARBA" id="ARBA00023136"/>
    </source>
</evidence>
<feature type="transmembrane region" description="Helical" evidence="7">
    <location>
        <begin position="108"/>
        <end position="126"/>
    </location>
</feature>
<dbReference type="EMBL" id="JMPR01000035">
    <property type="protein sequence ID" value="KFD19024.1"/>
    <property type="molecule type" value="Genomic_DNA"/>
</dbReference>
<dbReference type="PANTHER" id="PTHR30086:SF20">
    <property type="entry name" value="ARGININE EXPORTER PROTEIN ARGO-RELATED"/>
    <property type="match status" value="1"/>
</dbReference>
<evidence type="ECO:0000313" key="9">
    <source>
        <dbReference type="Proteomes" id="UP000028602"/>
    </source>
</evidence>
<keyword evidence="6 7" id="KW-0472">Membrane</keyword>
<keyword evidence="4" id="KW-0029">Amino-acid transport</keyword>
<comment type="caution">
    <text evidence="8">The sequence shown here is derived from an EMBL/GenBank/DDBJ whole genome shotgun (WGS) entry which is preliminary data.</text>
</comment>
<evidence type="ECO:0000256" key="1">
    <source>
        <dbReference type="ARBA" id="ARBA00004651"/>
    </source>
</evidence>
<dbReference type="eggNOG" id="COG1280">
    <property type="taxonomic scope" value="Bacteria"/>
</dbReference>
<dbReference type="GO" id="GO:0015171">
    <property type="term" value="F:amino acid transmembrane transporter activity"/>
    <property type="evidence" value="ECO:0007669"/>
    <property type="project" value="TreeGrafter"/>
</dbReference>
<dbReference type="RefSeq" id="WP_051170745.1">
    <property type="nucleotide sequence ID" value="NZ_ATMJ01000021.1"/>
</dbReference>
<keyword evidence="4" id="KW-0813">Transport</keyword>
<proteinExistence type="predicted"/>
<organism evidence="8 9">
    <name type="scientific">Tatumella ptyseos ATCC 33301</name>
    <dbReference type="NCBI Taxonomy" id="1005995"/>
    <lineage>
        <taxon>Bacteria</taxon>
        <taxon>Pseudomonadati</taxon>
        <taxon>Pseudomonadota</taxon>
        <taxon>Gammaproteobacteria</taxon>
        <taxon>Enterobacterales</taxon>
        <taxon>Erwiniaceae</taxon>
        <taxon>Tatumella</taxon>
    </lineage>
</organism>